<evidence type="ECO:0000256" key="8">
    <source>
        <dbReference type="ARBA" id="ARBA00023136"/>
    </source>
</evidence>
<proteinExistence type="predicted"/>
<dbReference type="GO" id="GO:0051301">
    <property type="term" value="P:cell division"/>
    <property type="evidence" value="ECO:0007669"/>
    <property type="project" value="UniProtKB-KW"/>
</dbReference>
<feature type="region of interest" description="Disordered" evidence="10">
    <location>
        <begin position="113"/>
        <end position="153"/>
    </location>
</feature>
<organism evidence="11">
    <name type="scientific">hydrothermal vent metagenome</name>
    <dbReference type="NCBI Taxonomy" id="652676"/>
    <lineage>
        <taxon>unclassified sequences</taxon>
        <taxon>metagenomes</taxon>
        <taxon>ecological metagenomes</taxon>
    </lineage>
</organism>
<sequence length="203" mass="21495">MTAALVAIFCLILGVVCGLLFGRATNAPYQEAQELKDSLNQVQSEFDTYKAEVTQHFTKTAELVNSMTDNYRNVHTHLAGGAQTLCSGALQLESMNDKDALEAQVEEVIESAATEEVRSSTGAAANDDSSTPAVETVDGKAKDNADTAVEASTTEVEQIKVDADTVASAEEKAVVATKAEETVSEVLVADAAAEKNQGEKRIH</sequence>
<evidence type="ECO:0000256" key="10">
    <source>
        <dbReference type="SAM" id="MobiDB-lite"/>
    </source>
</evidence>
<evidence type="ECO:0000256" key="9">
    <source>
        <dbReference type="ARBA" id="ARBA00023306"/>
    </source>
</evidence>
<keyword evidence="6" id="KW-0133">Cell shape</keyword>
<dbReference type="PANTHER" id="PTHR39579">
    <property type="entry name" value="INNER MEMBRANE PROTEIN YHCB"/>
    <property type="match status" value="1"/>
</dbReference>
<keyword evidence="4" id="KW-0132">Cell division</keyword>
<evidence type="ECO:0000256" key="5">
    <source>
        <dbReference type="ARBA" id="ARBA00022692"/>
    </source>
</evidence>
<comment type="subcellular location">
    <subcellularLocation>
        <location evidence="1">Cell inner membrane</location>
        <topology evidence="1">Single-pass membrane protein</topology>
    </subcellularLocation>
</comment>
<dbReference type="GO" id="GO:0008360">
    <property type="term" value="P:regulation of cell shape"/>
    <property type="evidence" value="ECO:0007669"/>
    <property type="project" value="UniProtKB-KW"/>
</dbReference>
<dbReference type="AlphaFoldDB" id="A0A3B0ZNM6"/>
<gene>
    <name evidence="11" type="ORF">MNBD_GAMMA17-1946</name>
</gene>
<keyword evidence="9" id="KW-0131">Cell cycle</keyword>
<keyword evidence="7" id="KW-1133">Transmembrane helix</keyword>
<dbReference type="Pfam" id="PF06295">
    <property type="entry name" value="ZapG-like"/>
    <property type="match status" value="1"/>
</dbReference>
<dbReference type="InterPro" id="IPR009386">
    <property type="entry name" value="ZapG-like"/>
</dbReference>
<dbReference type="GO" id="GO:0005886">
    <property type="term" value="C:plasma membrane"/>
    <property type="evidence" value="ECO:0007669"/>
    <property type="project" value="UniProtKB-SubCell"/>
</dbReference>
<dbReference type="EMBL" id="UOFQ01000113">
    <property type="protein sequence ID" value="VAW88937.1"/>
    <property type="molecule type" value="Genomic_DNA"/>
</dbReference>
<evidence type="ECO:0000256" key="7">
    <source>
        <dbReference type="ARBA" id="ARBA00022989"/>
    </source>
</evidence>
<evidence type="ECO:0000256" key="3">
    <source>
        <dbReference type="ARBA" id="ARBA00022519"/>
    </source>
</evidence>
<evidence type="ECO:0008006" key="12">
    <source>
        <dbReference type="Google" id="ProtNLM"/>
    </source>
</evidence>
<accession>A0A3B0ZNM6</accession>
<evidence type="ECO:0000256" key="4">
    <source>
        <dbReference type="ARBA" id="ARBA00022618"/>
    </source>
</evidence>
<keyword evidence="8" id="KW-0472">Membrane</keyword>
<evidence type="ECO:0000256" key="1">
    <source>
        <dbReference type="ARBA" id="ARBA00004377"/>
    </source>
</evidence>
<name>A0A3B0ZNM6_9ZZZZ</name>
<keyword evidence="5" id="KW-0812">Transmembrane</keyword>
<protein>
    <recommendedName>
        <fullName evidence="12">DUF1043 family protein</fullName>
    </recommendedName>
</protein>
<evidence type="ECO:0000313" key="11">
    <source>
        <dbReference type="EMBL" id="VAW88937.1"/>
    </source>
</evidence>
<keyword evidence="2" id="KW-1003">Cell membrane</keyword>
<evidence type="ECO:0000256" key="2">
    <source>
        <dbReference type="ARBA" id="ARBA00022475"/>
    </source>
</evidence>
<keyword evidence="3" id="KW-0997">Cell inner membrane</keyword>
<evidence type="ECO:0000256" key="6">
    <source>
        <dbReference type="ARBA" id="ARBA00022960"/>
    </source>
</evidence>
<dbReference type="PANTHER" id="PTHR39579:SF1">
    <property type="entry name" value="INNER MEMBRANE PROTEIN YHCB"/>
    <property type="match status" value="1"/>
</dbReference>
<reference evidence="11" key="1">
    <citation type="submission" date="2018-06" db="EMBL/GenBank/DDBJ databases">
        <authorList>
            <person name="Zhirakovskaya E."/>
        </authorList>
    </citation>
    <scope>NUCLEOTIDE SEQUENCE</scope>
</reference>
<feature type="compositionally biased region" description="Polar residues" evidence="10">
    <location>
        <begin position="119"/>
        <end position="133"/>
    </location>
</feature>